<dbReference type="SUPFAM" id="SSF141523">
    <property type="entry name" value="L,D-transpeptidase catalytic domain-like"/>
    <property type="match status" value="1"/>
</dbReference>
<organism evidence="10 11">
    <name type="scientific">Thalassotalea mangrovi</name>
    <dbReference type="NCBI Taxonomy" id="2572245"/>
    <lineage>
        <taxon>Bacteria</taxon>
        <taxon>Pseudomonadati</taxon>
        <taxon>Pseudomonadota</taxon>
        <taxon>Gammaproteobacteria</taxon>
        <taxon>Alteromonadales</taxon>
        <taxon>Colwelliaceae</taxon>
        <taxon>Thalassotalea</taxon>
    </lineage>
</organism>
<dbReference type="GO" id="GO:0004180">
    <property type="term" value="F:carboxypeptidase activity"/>
    <property type="evidence" value="ECO:0007669"/>
    <property type="project" value="UniProtKB-ARBA"/>
</dbReference>
<dbReference type="Gene3D" id="2.40.440.10">
    <property type="entry name" value="L,D-transpeptidase catalytic domain-like"/>
    <property type="match status" value="1"/>
</dbReference>
<dbReference type="Pfam" id="PF03734">
    <property type="entry name" value="YkuD"/>
    <property type="match status" value="1"/>
</dbReference>
<dbReference type="RefSeq" id="WP_136734637.1">
    <property type="nucleotide sequence ID" value="NZ_SWDB01000006.1"/>
</dbReference>
<dbReference type="GO" id="GO:0008360">
    <property type="term" value="P:regulation of cell shape"/>
    <property type="evidence" value="ECO:0007669"/>
    <property type="project" value="UniProtKB-UniRule"/>
</dbReference>
<evidence type="ECO:0000256" key="1">
    <source>
        <dbReference type="ARBA" id="ARBA00004752"/>
    </source>
</evidence>
<comment type="caution">
    <text evidence="10">The sequence shown here is derived from an EMBL/GenBank/DDBJ whole genome shotgun (WGS) entry which is preliminary data.</text>
</comment>
<comment type="similarity">
    <text evidence="2">Belongs to the YkuD family.</text>
</comment>
<dbReference type="PANTHER" id="PTHR36699:SF1">
    <property type="entry name" value="L,D-TRANSPEPTIDASE YAFK-RELATED"/>
    <property type="match status" value="1"/>
</dbReference>
<comment type="pathway">
    <text evidence="1 7">Cell wall biogenesis; peptidoglycan biosynthesis.</text>
</comment>
<evidence type="ECO:0000256" key="5">
    <source>
        <dbReference type="ARBA" id="ARBA00022984"/>
    </source>
</evidence>
<evidence type="ECO:0000256" key="7">
    <source>
        <dbReference type="PROSITE-ProRule" id="PRU01373"/>
    </source>
</evidence>
<keyword evidence="5 7" id="KW-0573">Peptidoglycan synthesis</keyword>
<dbReference type="OrthoDB" id="9809748at2"/>
<evidence type="ECO:0000313" key="10">
    <source>
        <dbReference type="EMBL" id="TKB46823.1"/>
    </source>
</evidence>
<protein>
    <recommendedName>
        <fullName evidence="9">L,D-TPase catalytic domain-containing protein</fullName>
    </recommendedName>
</protein>
<keyword evidence="4 7" id="KW-0133">Cell shape</keyword>
<dbReference type="CDD" id="cd16913">
    <property type="entry name" value="YkuD_like"/>
    <property type="match status" value="1"/>
</dbReference>
<dbReference type="PROSITE" id="PS52029">
    <property type="entry name" value="LD_TPASE"/>
    <property type="match status" value="1"/>
</dbReference>
<sequence length="157" mass="18026">MPRFLNLMLLFPSFAFADIDLVRVDKSENAMFLIRNGEIVRRYHVALGENPKGHKMQQGDERTPEGRYTLDYVKEDSAYYRAMHISYPNDDDLSSARERGVSAGGFIMIHGQRNGMEKLAPITQQYNWTDGCIALTNEEMDEFMALVDIGTPIEIEW</sequence>
<evidence type="ECO:0000256" key="8">
    <source>
        <dbReference type="SAM" id="SignalP"/>
    </source>
</evidence>
<proteinExistence type="inferred from homology"/>
<dbReference type="GO" id="GO:0009252">
    <property type="term" value="P:peptidoglycan biosynthetic process"/>
    <property type="evidence" value="ECO:0007669"/>
    <property type="project" value="UniProtKB-UniPathway"/>
</dbReference>
<dbReference type="GO" id="GO:0016740">
    <property type="term" value="F:transferase activity"/>
    <property type="evidence" value="ECO:0007669"/>
    <property type="project" value="UniProtKB-KW"/>
</dbReference>
<dbReference type="InterPro" id="IPR005490">
    <property type="entry name" value="LD_TPept_cat_dom"/>
</dbReference>
<keyword evidence="8" id="KW-0732">Signal</keyword>
<feature type="signal peptide" evidence="8">
    <location>
        <begin position="1"/>
        <end position="17"/>
    </location>
</feature>
<dbReference type="GO" id="GO:0071555">
    <property type="term" value="P:cell wall organization"/>
    <property type="evidence" value="ECO:0007669"/>
    <property type="project" value="UniProtKB-UniRule"/>
</dbReference>
<dbReference type="InterPro" id="IPR038063">
    <property type="entry name" value="Transpep_catalytic_dom"/>
</dbReference>
<dbReference type="EMBL" id="SWDB01000006">
    <property type="protein sequence ID" value="TKB46823.1"/>
    <property type="molecule type" value="Genomic_DNA"/>
</dbReference>
<keyword evidence="6 7" id="KW-0961">Cell wall biogenesis/degradation</keyword>
<evidence type="ECO:0000259" key="9">
    <source>
        <dbReference type="PROSITE" id="PS52029"/>
    </source>
</evidence>
<dbReference type="Proteomes" id="UP000307999">
    <property type="component" value="Unassembled WGS sequence"/>
</dbReference>
<name>A0A4U1B8I0_9GAMM</name>
<dbReference type="AlphaFoldDB" id="A0A4U1B8I0"/>
<keyword evidence="11" id="KW-1185">Reference proteome</keyword>
<gene>
    <name evidence="10" type="ORF">E8M12_03160</name>
</gene>
<feature type="active site" description="Nucleophile" evidence="7">
    <location>
        <position position="132"/>
    </location>
</feature>
<evidence type="ECO:0000256" key="4">
    <source>
        <dbReference type="ARBA" id="ARBA00022960"/>
    </source>
</evidence>
<evidence type="ECO:0000256" key="3">
    <source>
        <dbReference type="ARBA" id="ARBA00022679"/>
    </source>
</evidence>
<feature type="domain" description="L,D-TPase catalytic" evidence="9">
    <location>
        <begin position="20"/>
        <end position="156"/>
    </location>
</feature>
<keyword evidence="3" id="KW-0808">Transferase</keyword>
<evidence type="ECO:0000256" key="6">
    <source>
        <dbReference type="ARBA" id="ARBA00023316"/>
    </source>
</evidence>
<feature type="chain" id="PRO_5020681811" description="L,D-TPase catalytic domain-containing protein" evidence="8">
    <location>
        <begin position="18"/>
        <end position="157"/>
    </location>
</feature>
<evidence type="ECO:0000256" key="2">
    <source>
        <dbReference type="ARBA" id="ARBA00005992"/>
    </source>
</evidence>
<feature type="active site" description="Proton donor/acceptor" evidence="7">
    <location>
        <position position="110"/>
    </location>
</feature>
<accession>A0A4U1B8I0</accession>
<dbReference type="UniPathway" id="UPA00219"/>
<evidence type="ECO:0000313" key="11">
    <source>
        <dbReference type="Proteomes" id="UP000307999"/>
    </source>
</evidence>
<reference evidence="10 11" key="1">
    <citation type="submission" date="2019-04" db="EMBL/GenBank/DDBJ databases">
        <title>Thalassotalea guangxiensis sp. nov., isolated from sediment of the coastal wetland.</title>
        <authorList>
            <person name="Zheng S."/>
            <person name="Zhang D."/>
        </authorList>
    </citation>
    <scope>NUCLEOTIDE SEQUENCE [LARGE SCALE GENOMIC DNA]</scope>
    <source>
        <strain evidence="10 11">ZS-4</strain>
    </source>
</reference>
<dbReference type="PANTHER" id="PTHR36699">
    <property type="entry name" value="LD-TRANSPEPTIDASE"/>
    <property type="match status" value="1"/>
</dbReference>